<dbReference type="InterPro" id="IPR025283">
    <property type="entry name" value="DUF4042"/>
</dbReference>
<dbReference type="AlphaFoldDB" id="A0ABC9BZ97"/>
<reference evidence="4" key="1">
    <citation type="submission" date="2024-06" db="EMBL/GenBank/DDBJ databases">
        <authorList>
            <person name="Ryan C."/>
        </authorList>
    </citation>
    <scope>NUCLEOTIDE SEQUENCE [LARGE SCALE GENOMIC DNA]</scope>
</reference>
<dbReference type="EMBL" id="OZ075138">
    <property type="protein sequence ID" value="CAL5010159.1"/>
    <property type="molecule type" value="Genomic_DNA"/>
</dbReference>
<dbReference type="Proteomes" id="UP001497457">
    <property type="component" value="Chromosome 28b"/>
</dbReference>
<name>A0ABC9BZ97_9POAL</name>
<dbReference type="PANTHER" id="PTHR13366:SF0">
    <property type="entry name" value="HEAT REPEAT-CONTAINING PROTEIN 6"/>
    <property type="match status" value="1"/>
</dbReference>
<accession>A0ABC9BZ97</accession>
<proteinExistence type="predicted"/>
<evidence type="ECO:0000313" key="3">
    <source>
        <dbReference type="EMBL" id="CAL5010159.1"/>
    </source>
</evidence>
<sequence>MASTSVSTSGGGARPWRTALLTLRDESLASPSPAALLALLRRVLLSPASPSLAASAAVLSPHEVGSDVAFLAETAAAAASCPGADDALRGVCHLIHDIMCKTNMEIDSSGRLAILKFLDALVKCSIDGACVKGLSVGTAAMNTTSECLQILRFWNRDYGRSSSLTENSNSLTVVVSIVSCLRAELNLSYKPNDVGISSRDSGSVNNKNSNTWDMIISAFSMMEDMLCKIASSMTEDLWQSVIEVLRKVMDFVTARNLIMETSIMSRFYTSFLRCLHLVLSDPKGPLSGHVAGFVANLQIFFVYGLRSASSPALAPKEIRADSKPRASHRGRYRPPHLRNKAGRENDSLEGRSSDSEYSQYDLSSSDSDLSDSDGYTKSGDRFHSSKARLTAILCIQDICRADPKLLTSQWPILLPENDVLQQRKHQATLMTCLIFDPITKVRVEAASTIATMLEGQALVLTQVAEYKESSKRGSFTTLSCSLGQILMQLHTGTLYLIQRETQATLLAALFRVLILMISATPYARMPKELLPTVIKVMCSRLPNTHSKKTEHYSLLVNVLSCLEAAFSKVPPTLDVLAVLTQDCGAEPLHDQQDSSVIAVLLHCIEEEMHFSVRCGAFQVLRSAVHNYPSCANIIWEKIQDNVLDLLQIQSLEDQKCDANFGPTGPKEESSFKGRCLMAGIKVMDECLRVSSGFKGADDIREYRLLDIQQISDCTINKVIKSAPHFEVEVAGSSQNCTLDITLGVNRWIEVIETHLPRGLSHDSAMVRAASLTCFAGMTSDVFFSLPENKRNYVTATSVHAALSDAVPSVRSAACRAIGIIACFPEILASPSLPGKFIDAIEFNTRNSSTPVRVTASWALANLCSCIRFKALETHTDSFGGVVNKSIISLLVEIALRLAKDGEKVKSNAVRALGYLSRFIRFNHQAGTTSDPSDSVFYGDPVWLERMVQALVSCVTTGNVKVQWNVCHALSNLFMNDSLRLQDMPWASSVYSILLLLIRDSNNYKIKMHAAVALAVPVSRLDYGSSFPDVVRGLMHALEALGSNNSSLPSNFKQKDNLEKQLTFTALHLLGFVSPNDDPSLKDFLIKKAPFLEDWLKSLCTSFSNAEHQPLHTEAINDEDSFSPNVTQKVMLSSAVRSLLGIYAGRNQQAIAQRFEQLAASLA</sequence>
<evidence type="ECO:0000313" key="4">
    <source>
        <dbReference type="Proteomes" id="UP001497457"/>
    </source>
</evidence>
<reference evidence="3 4" key="2">
    <citation type="submission" date="2024-10" db="EMBL/GenBank/DDBJ databases">
        <authorList>
            <person name="Ryan C."/>
        </authorList>
    </citation>
    <scope>NUCLEOTIDE SEQUENCE [LARGE SCALE GENOMIC DNA]</scope>
</reference>
<dbReference type="InterPro" id="IPR016024">
    <property type="entry name" value="ARM-type_fold"/>
</dbReference>
<gene>
    <name evidence="3" type="ORF">URODEC1_LOCUS69866</name>
</gene>
<feature type="compositionally biased region" description="Basic residues" evidence="1">
    <location>
        <begin position="325"/>
        <end position="340"/>
    </location>
</feature>
<feature type="compositionally biased region" description="Low complexity" evidence="1">
    <location>
        <begin position="355"/>
        <end position="367"/>
    </location>
</feature>
<dbReference type="Gene3D" id="1.25.10.10">
    <property type="entry name" value="Leucine-rich Repeat Variant"/>
    <property type="match status" value="2"/>
</dbReference>
<feature type="compositionally biased region" description="Basic and acidic residues" evidence="1">
    <location>
        <begin position="341"/>
        <end position="354"/>
    </location>
</feature>
<keyword evidence="4" id="KW-1185">Reference proteome</keyword>
<protein>
    <recommendedName>
        <fullName evidence="2">DUF4042 domain-containing protein</fullName>
    </recommendedName>
</protein>
<feature type="region of interest" description="Disordered" evidence="1">
    <location>
        <begin position="314"/>
        <end position="376"/>
    </location>
</feature>
<dbReference type="InterPro" id="IPR011989">
    <property type="entry name" value="ARM-like"/>
</dbReference>
<dbReference type="Pfam" id="PF13251">
    <property type="entry name" value="DUF4042"/>
    <property type="match status" value="1"/>
</dbReference>
<feature type="domain" description="DUF4042" evidence="2">
    <location>
        <begin position="386"/>
        <end position="567"/>
    </location>
</feature>
<dbReference type="SUPFAM" id="SSF48371">
    <property type="entry name" value="ARM repeat"/>
    <property type="match status" value="1"/>
</dbReference>
<evidence type="ECO:0000259" key="2">
    <source>
        <dbReference type="Pfam" id="PF13251"/>
    </source>
</evidence>
<dbReference type="InterPro" id="IPR052107">
    <property type="entry name" value="HEAT6"/>
</dbReference>
<dbReference type="PANTHER" id="PTHR13366">
    <property type="entry name" value="MALARIA ANTIGEN-RELATED"/>
    <property type="match status" value="1"/>
</dbReference>
<organism evidence="3 4">
    <name type="scientific">Urochloa decumbens</name>
    <dbReference type="NCBI Taxonomy" id="240449"/>
    <lineage>
        <taxon>Eukaryota</taxon>
        <taxon>Viridiplantae</taxon>
        <taxon>Streptophyta</taxon>
        <taxon>Embryophyta</taxon>
        <taxon>Tracheophyta</taxon>
        <taxon>Spermatophyta</taxon>
        <taxon>Magnoliopsida</taxon>
        <taxon>Liliopsida</taxon>
        <taxon>Poales</taxon>
        <taxon>Poaceae</taxon>
        <taxon>PACMAD clade</taxon>
        <taxon>Panicoideae</taxon>
        <taxon>Panicodae</taxon>
        <taxon>Paniceae</taxon>
        <taxon>Melinidinae</taxon>
        <taxon>Urochloa</taxon>
    </lineage>
</organism>
<evidence type="ECO:0000256" key="1">
    <source>
        <dbReference type="SAM" id="MobiDB-lite"/>
    </source>
</evidence>